<accession>A0A8X7CI38</accession>
<evidence type="ECO:0000259" key="4">
    <source>
        <dbReference type="Pfam" id="PF00079"/>
    </source>
</evidence>
<dbReference type="EMBL" id="BMAV01016099">
    <property type="protein sequence ID" value="GFY66545.1"/>
    <property type="molecule type" value="Genomic_DNA"/>
</dbReference>
<dbReference type="PANTHER" id="PTHR11461:SF372">
    <property type="entry name" value="ACCESSORY GLAND PROTEIN ACP76A-RELATED"/>
    <property type="match status" value="1"/>
</dbReference>
<keyword evidence="1" id="KW-0646">Protease inhibitor</keyword>
<evidence type="ECO:0000313" key="6">
    <source>
        <dbReference type="Proteomes" id="UP000886998"/>
    </source>
</evidence>
<evidence type="ECO:0000256" key="2">
    <source>
        <dbReference type="ARBA" id="ARBA00022900"/>
    </source>
</evidence>
<dbReference type="OrthoDB" id="671595at2759"/>
<dbReference type="AlphaFoldDB" id="A0A8X7CI38"/>
<dbReference type="Pfam" id="PF00079">
    <property type="entry name" value="Serpin"/>
    <property type="match status" value="1"/>
</dbReference>
<name>A0A8X7CI38_9ARAC</name>
<evidence type="ECO:0000256" key="3">
    <source>
        <dbReference type="SAM" id="SignalP"/>
    </source>
</evidence>
<proteinExistence type="predicted"/>
<comment type="caution">
    <text evidence="5">The sequence shown here is derived from an EMBL/GenBank/DDBJ whole genome shotgun (WGS) entry which is preliminary data.</text>
</comment>
<reference evidence="5" key="1">
    <citation type="submission" date="2020-08" db="EMBL/GenBank/DDBJ databases">
        <title>Multicomponent nature underlies the extraordinary mechanical properties of spider dragline silk.</title>
        <authorList>
            <person name="Kono N."/>
            <person name="Nakamura H."/>
            <person name="Mori M."/>
            <person name="Yoshida Y."/>
            <person name="Ohtoshi R."/>
            <person name="Malay A.D."/>
            <person name="Moran D.A.P."/>
            <person name="Tomita M."/>
            <person name="Numata K."/>
            <person name="Arakawa K."/>
        </authorList>
    </citation>
    <scope>NUCLEOTIDE SEQUENCE</scope>
</reference>
<sequence length="229" mass="26550">MMIPKLLLCVILLAAIKSTHLPNFKFIADLRWKLSYSLNKFAVYFYSHLPHRRQENIFISPLSIQNAMTAIYFGSRGKTYEELNDVLMYGTVNLTKGEITRVATLFFPQFLFGNDKQFYVFNTANAILINPNSNLRINADFRREMAERFSVAVMNVDFYEPSHETLLSLNKWLVTQTRKIRFYEQDISASADLAVISTAYLKAAWEYEFSPLNTTKETFYNRGLRSGAK</sequence>
<dbReference type="InterPro" id="IPR036186">
    <property type="entry name" value="Serpin_sf"/>
</dbReference>
<dbReference type="InterPro" id="IPR023796">
    <property type="entry name" value="Serpin_dom"/>
</dbReference>
<feature type="signal peptide" evidence="3">
    <location>
        <begin position="1"/>
        <end position="18"/>
    </location>
</feature>
<dbReference type="SUPFAM" id="SSF56574">
    <property type="entry name" value="Serpins"/>
    <property type="match status" value="1"/>
</dbReference>
<dbReference type="Proteomes" id="UP000886998">
    <property type="component" value="Unassembled WGS sequence"/>
</dbReference>
<dbReference type="InterPro" id="IPR042178">
    <property type="entry name" value="Serpin_sf_1"/>
</dbReference>
<dbReference type="PANTHER" id="PTHR11461">
    <property type="entry name" value="SERINE PROTEASE INHIBITOR, SERPIN"/>
    <property type="match status" value="1"/>
</dbReference>
<dbReference type="GO" id="GO:0004867">
    <property type="term" value="F:serine-type endopeptidase inhibitor activity"/>
    <property type="evidence" value="ECO:0007669"/>
    <property type="project" value="UniProtKB-KW"/>
</dbReference>
<evidence type="ECO:0000313" key="5">
    <source>
        <dbReference type="EMBL" id="GFY66545.1"/>
    </source>
</evidence>
<organism evidence="5 6">
    <name type="scientific">Trichonephila inaurata madagascariensis</name>
    <dbReference type="NCBI Taxonomy" id="2747483"/>
    <lineage>
        <taxon>Eukaryota</taxon>
        <taxon>Metazoa</taxon>
        <taxon>Ecdysozoa</taxon>
        <taxon>Arthropoda</taxon>
        <taxon>Chelicerata</taxon>
        <taxon>Arachnida</taxon>
        <taxon>Araneae</taxon>
        <taxon>Araneomorphae</taxon>
        <taxon>Entelegynae</taxon>
        <taxon>Araneoidea</taxon>
        <taxon>Nephilidae</taxon>
        <taxon>Trichonephila</taxon>
        <taxon>Trichonephila inaurata</taxon>
    </lineage>
</organism>
<keyword evidence="6" id="KW-1185">Reference proteome</keyword>
<protein>
    <recommendedName>
        <fullName evidence="4">Serpin domain-containing protein</fullName>
    </recommendedName>
</protein>
<keyword evidence="2" id="KW-0722">Serine protease inhibitor</keyword>
<dbReference type="InterPro" id="IPR000215">
    <property type="entry name" value="Serpin_fam"/>
</dbReference>
<evidence type="ECO:0000256" key="1">
    <source>
        <dbReference type="ARBA" id="ARBA00022690"/>
    </source>
</evidence>
<keyword evidence="3" id="KW-0732">Signal</keyword>
<feature type="domain" description="Serpin" evidence="4">
    <location>
        <begin position="38"/>
        <end position="221"/>
    </location>
</feature>
<feature type="chain" id="PRO_5036495544" description="Serpin domain-containing protein" evidence="3">
    <location>
        <begin position="19"/>
        <end position="229"/>
    </location>
</feature>
<dbReference type="Gene3D" id="3.30.497.10">
    <property type="entry name" value="Antithrombin, subunit I, domain 2"/>
    <property type="match status" value="1"/>
</dbReference>
<dbReference type="GO" id="GO:0005615">
    <property type="term" value="C:extracellular space"/>
    <property type="evidence" value="ECO:0007669"/>
    <property type="project" value="InterPro"/>
</dbReference>
<gene>
    <name evidence="5" type="ORF">TNIN_438131</name>
</gene>